<dbReference type="Pfam" id="PF14223">
    <property type="entry name" value="Retrotran_gag_2"/>
    <property type="match status" value="1"/>
</dbReference>
<dbReference type="Gene3D" id="4.10.60.10">
    <property type="entry name" value="Zinc finger, CCHC-type"/>
    <property type="match status" value="1"/>
</dbReference>
<dbReference type="InterPro" id="IPR036875">
    <property type="entry name" value="Znf_CCHC_sf"/>
</dbReference>
<evidence type="ECO:0000313" key="3">
    <source>
        <dbReference type="EMBL" id="KAD7477436.1"/>
    </source>
</evidence>
<dbReference type="Proteomes" id="UP000326396">
    <property type="component" value="Linkage Group LG1"/>
</dbReference>
<dbReference type="InterPro" id="IPR001878">
    <property type="entry name" value="Znf_CCHC"/>
</dbReference>
<dbReference type="SMART" id="SM00343">
    <property type="entry name" value="ZnF_C2HC"/>
    <property type="match status" value="1"/>
</dbReference>
<dbReference type="PROSITE" id="PS50158">
    <property type="entry name" value="ZF_CCHC"/>
    <property type="match status" value="1"/>
</dbReference>
<sequence>MSEKTPKNSENITIKEGATAMTFQFPILNSKNYTIWAVKIKGIYNVHGIWEALEPKGEVDEEKISMAIAYLFQALHEELVLQVSQHTNAKDIWEDLKACFVDADRVKEARLQTLESEFEALKMKYSEFLDDFTGKISQIVSKANTLGSTIDNKRLVRKLLGSVPEKYIQIVASIDQFADLNTMQFQEAIGRLKAYEECIKKPNKDEDSHNKLLFIKEDADEKNKERKCEHCGHGSSNLGNFGRGRGIGRWSGKSKVGERIDKSHVRCYKCNEFGHFINDCPKWKKKEEINLSQYEDNEPTLL</sequence>
<gene>
    <name evidence="3" type="ORF">E3N88_00572</name>
</gene>
<name>A0A5N6Q067_9ASTR</name>
<evidence type="ECO:0000256" key="1">
    <source>
        <dbReference type="PROSITE-ProRule" id="PRU00047"/>
    </source>
</evidence>
<keyword evidence="4" id="KW-1185">Reference proteome</keyword>
<protein>
    <recommendedName>
        <fullName evidence="2">CCHC-type domain-containing protein</fullName>
    </recommendedName>
</protein>
<dbReference type="OrthoDB" id="8063676at2759"/>
<comment type="caution">
    <text evidence="3">The sequence shown here is derived from an EMBL/GenBank/DDBJ whole genome shotgun (WGS) entry which is preliminary data.</text>
</comment>
<keyword evidence="1" id="KW-0862">Zinc</keyword>
<dbReference type="GO" id="GO:0008270">
    <property type="term" value="F:zinc ion binding"/>
    <property type="evidence" value="ECO:0007669"/>
    <property type="project" value="UniProtKB-KW"/>
</dbReference>
<evidence type="ECO:0000259" key="2">
    <source>
        <dbReference type="PROSITE" id="PS50158"/>
    </source>
</evidence>
<dbReference type="SUPFAM" id="SSF57756">
    <property type="entry name" value="Retrovirus zinc finger-like domains"/>
    <property type="match status" value="1"/>
</dbReference>
<keyword evidence="1" id="KW-0863">Zinc-finger</keyword>
<proteinExistence type="predicted"/>
<dbReference type="Pfam" id="PF00098">
    <property type="entry name" value="zf-CCHC"/>
    <property type="match status" value="1"/>
</dbReference>
<evidence type="ECO:0000313" key="4">
    <source>
        <dbReference type="Proteomes" id="UP000326396"/>
    </source>
</evidence>
<dbReference type="AlphaFoldDB" id="A0A5N6Q067"/>
<organism evidence="3 4">
    <name type="scientific">Mikania micrantha</name>
    <name type="common">bitter vine</name>
    <dbReference type="NCBI Taxonomy" id="192012"/>
    <lineage>
        <taxon>Eukaryota</taxon>
        <taxon>Viridiplantae</taxon>
        <taxon>Streptophyta</taxon>
        <taxon>Embryophyta</taxon>
        <taxon>Tracheophyta</taxon>
        <taxon>Spermatophyta</taxon>
        <taxon>Magnoliopsida</taxon>
        <taxon>eudicotyledons</taxon>
        <taxon>Gunneridae</taxon>
        <taxon>Pentapetalae</taxon>
        <taxon>asterids</taxon>
        <taxon>campanulids</taxon>
        <taxon>Asterales</taxon>
        <taxon>Asteraceae</taxon>
        <taxon>Asteroideae</taxon>
        <taxon>Heliantheae alliance</taxon>
        <taxon>Eupatorieae</taxon>
        <taxon>Mikania</taxon>
    </lineage>
</organism>
<dbReference type="PANTHER" id="PTHR35317">
    <property type="entry name" value="OS04G0629600 PROTEIN"/>
    <property type="match status" value="1"/>
</dbReference>
<accession>A0A5N6Q067</accession>
<dbReference type="PANTHER" id="PTHR35317:SF38">
    <property type="entry name" value="RNA-DIRECTED DNA POLYMERASE"/>
    <property type="match status" value="1"/>
</dbReference>
<dbReference type="GO" id="GO:0003676">
    <property type="term" value="F:nucleic acid binding"/>
    <property type="evidence" value="ECO:0007669"/>
    <property type="project" value="InterPro"/>
</dbReference>
<dbReference type="EMBL" id="SZYD01000001">
    <property type="protein sequence ID" value="KAD7477436.1"/>
    <property type="molecule type" value="Genomic_DNA"/>
</dbReference>
<feature type="domain" description="CCHC-type" evidence="2">
    <location>
        <begin position="266"/>
        <end position="282"/>
    </location>
</feature>
<reference evidence="3 4" key="1">
    <citation type="submission" date="2019-05" db="EMBL/GenBank/DDBJ databases">
        <title>Mikania micrantha, genome provides insights into the molecular mechanism of rapid growth.</title>
        <authorList>
            <person name="Liu B."/>
        </authorList>
    </citation>
    <scope>NUCLEOTIDE SEQUENCE [LARGE SCALE GENOMIC DNA]</scope>
    <source>
        <strain evidence="3">NLD-2019</strain>
        <tissue evidence="3">Leaf</tissue>
    </source>
</reference>
<keyword evidence="1" id="KW-0479">Metal-binding</keyword>